<dbReference type="HOGENOM" id="CLU_636857_0_0_1"/>
<name>A0A0D3IDU9_EMIH1</name>
<dbReference type="EnsemblProtists" id="EOD09434">
    <property type="protein sequence ID" value="EOD09434"/>
    <property type="gene ID" value="EMIHUDRAFT_432843"/>
</dbReference>
<organism evidence="2 3">
    <name type="scientific">Emiliania huxleyi (strain CCMP1516)</name>
    <dbReference type="NCBI Taxonomy" id="280463"/>
    <lineage>
        <taxon>Eukaryota</taxon>
        <taxon>Haptista</taxon>
        <taxon>Haptophyta</taxon>
        <taxon>Prymnesiophyceae</taxon>
        <taxon>Isochrysidales</taxon>
        <taxon>Noelaerhabdaceae</taxon>
        <taxon>Emiliania</taxon>
    </lineage>
</organism>
<feature type="compositionally biased region" description="Pro residues" evidence="1">
    <location>
        <begin position="199"/>
        <end position="214"/>
    </location>
</feature>
<keyword evidence="3" id="KW-1185">Reference proteome</keyword>
<dbReference type="AlphaFoldDB" id="A0A0D3IDU9"/>
<feature type="compositionally biased region" description="Pro residues" evidence="1">
    <location>
        <begin position="406"/>
        <end position="424"/>
    </location>
</feature>
<proteinExistence type="predicted"/>
<dbReference type="GeneID" id="17255545"/>
<accession>A0A0D3IDU9</accession>
<feature type="compositionally biased region" description="Basic residues" evidence="1">
    <location>
        <begin position="247"/>
        <end position="259"/>
    </location>
</feature>
<reference evidence="3" key="1">
    <citation type="journal article" date="2013" name="Nature">
        <title>Pan genome of the phytoplankton Emiliania underpins its global distribution.</title>
        <authorList>
            <person name="Read B.A."/>
            <person name="Kegel J."/>
            <person name="Klute M.J."/>
            <person name="Kuo A."/>
            <person name="Lefebvre S.C."/>
            <person name="Maumus F."/>
            <person name="Mayer C."/>
            <person name="Miller J."/>
            <person name="Monier A."/>
            <person name="Salamov A."/>
            <person name="Young J."/>
            <person name="Aguilar M."/>
            <person name="Claverie J.M."/>
            <person name="Frickenhaus S."/>
            <person name="Gonzalez K."/>
            <person name="Herman E.K."/>
            <person name="Lin Y.C."/>
            <person name="Napier J."/>
            <person name="Ogata H."/>
            <person name="Sarno A.F."/>
            <person name="Shmutz J."/>
            <person name="Schroeder D."/>
            <person name="de Vargas C."/>
            <person name="Verret F."/>
            <person name="von Dassow P."/>
            <person name="Valentin K."/>
            <person name="Van de Peer Y."/>
            <person name="Wheeler G."/>
            <person name="Dacks J.B."/>
            <person name="Delwiche C.F."/>
            <person name="Dyhrman S.T."/>
            <person name="Glockner G."/>
            <person name="John U."/>
            <person name="Richards T."/>
            <person name="Worden A.Z."/>
            <person name="Zhang X."/>
            <person name="Grigoriev I.V."/>
            <person name="Allen A.E."/>
            <person name="Bidle K."/>
            <person name="Borodovsky M."/>
            <person name="Bowler C."/>
            <person name="Brownlee C."/>
            <person name="Cock J.M."/>
            <person name="Elias M."/>
            <person name="Gladyshev V.N."/>
            <person name="Groth M."/>
            <person name="Guda C."/>
            <person name="Hadaegh A."/>
            <person name="Iglesias-Rodriguez M.D."/>
            <person name="Jenkins J."/>
            <person name="Jones B.M."/>
            <person name="Lawson T."/>
            <person name="Leese F."/>
            <person name="Lindquist E."/>
            <person name="Lobanov A."/>
            <person name="Lomsadze A."/>
            <person name="Malik S.B."/>
            <person name="Marsh M.E."/>
            <person name="Mackinder L."/>
            <person name="Mock T."/>
            <person name="Mueller-Roeber B."/>
            <person name="Pagarete A."/>
            <person name="Parker M."/>
            <person name="Probert I."/>
            <person name="Quesneville H."/>
            <person name="Raines C."/>
            <person name="Rensing S.A."/>
            <person name="Riano-Pachon D.M."/>
            <person name="Richier S."/>
            <person name="Rokitta S."/>
            <person name="Shiraiwa Y."/>
            <person name="Soanes D.M."/>
            <person name="van der Giezen M."/>
            <person name="Wahlund T.M."/>
            <person name="Williams B."/>
            <person name="Wilson W."/>
            <person name="Wolfe G."/>
            <person name="Wurch L.L."/>
        </authorList>
    </citation>
    <scope>NUCLEOTIDE SEQUENCE</scope>
</reference>
<evidence type="ECO:0000313" key="3">
    <source>
        <dbReference type="Proteomes" id="UP000013827"/>
    </source>
</evidence>
<feature type="compositionally biased region" description="Basic and acidic residues" evidence="1">
    <location>
        <begin position="233"/>
        <end position="246"/>
    </location>
</feature>
<protein>
    <submittedName>
        <fullName evidence="2">Uncharacterized protein</fullName>
    </submittedName>
</protein>
<feature type="region of interest" description="Disordered" evidence="1">
    <location>
        <begin position="197"/>
        <end position="218"/>
    </location>
</feature>
<dbReference type="Proteomes" id="UP000013827">
    <property type="component" value="Unassembled WGS sequence"/>
</dbReference>
<feature type="region of interest" description="Disordered" evidence="1">
    <location>
        <begin position="403"/>
        <end position="431"/>
    </location>
</feature>
<dbReference type="RefSeq" id="XP_005761863.1">
    <property type="nucleotide sequence ID" value="XM_005761806.1"/>
</dbReference>
<reference evidence="2" key="2">
    <citation type="submission" date="2024-10" db="UniProtKB">
        <authorList>
            <consortium name="EnsemblProtists"/>
        </authorList>
    </citation>
    <scope>IDENTIFICATION</scope>
</reference>
<evidence type="ECO:0000256" key="1">
    <source>
        <dbReference type="SAM" id="MobiDB-lite"/>
    </source>
</evidence>
<sequence>MLDAGPSSSIGDDLDRLEDILPSEPVDLSDWLEPPTLQSRVPSLKVEDLLVDTGPIAAYERLRISFLQQDAHRVDENHETGDKEYIYTNQRPFKVVLQAQGANGGPLPIDNLHLTVRLMLESGSDVEAESKQHGAHGPLLIGDTRVAVGSDGLATFELTLGRTALSSFCSGQRFCLLFRADLPADLLDEPRLAHLSAPLCPPPPHPSAPSPKRPSPGECAAAATAAVLGDGPHVCRGEPIRQERLPRRGVGRLAARRLRPPATDHRDCRAGAARDVPDAAGVAGDYRPGARAAEGGAAVAGAGGAAATAGGRASPRGAEAPANGLMVRAVGSRADLVLPAMPTPDGVGIRPYAVWTLTPGWCPAKCPATSRASRPCVLLLGGARRRSFGPLSTCKESRWALRVAPSAPPPPPARGPGPGAPPGAAPYTCLK</sequence>
<feature type="region of interest" description="Disordered" evidence="1">
    <location>
        <begin position="233"/>
        <end position="273"/>
    </location>
</feature>
<dbReference type="PaxDb" id="2903-EOD09434"/>
<dbReference type="KEGG" id="ehx:EMIHUDRAFT_432843"/>
<evidence type="ECO:0000313" key="2">
    <source>
        <dbReference type="EnsemblProtists" id="EOD09434"/>
    </source>
</evidence>